<sequence>MSDAWLQSVLRLVEQYGIAEFEYEDDTRHILVSNGRISEIGPVRHEEPVPAQQSIEIPAPFIGIFRSTNPDPRQPAELPRLVRSGEIIGYLQVEMLLRPVLAPRDGVLAKQLVGDGALADYGKPLFRFHSARR</sequence>
<dbReference type="InterPro" id="IPR011053">
    <property type="entry name" value="Single_hybrid_motif"/>
</dbReference>
<dbReference type="SUPFAM" id="SSF51230">
    <property type="entry name" value="Single hybrid motif"/>
    <property type="match status" value="1"/>
</dbReference>
<organism evidence="1 2">
    <name type="scientific">Rhizobium daejeonense</name>
    <dbReference type="NCBI Taxonomy" id="240521"/>
    <lineage>
        <taxon>Bacteria</taxon>
        <taxon>Pseudomonadati</taxon>
        <taxon>Pseudomonadota</taxon>
        <taxon>Alphaproteobacteria</taxon>
        <taxon>Hyphomicrobiales</taxon>
        <taxon>Rhizobiaceae</taxon>
        <taxon>Rhizobium/Agrobacterium group</taxon>
        <taxon>Rhizobium</taxon>
    </lineage>
</organism>
<protein>
    <recommendedName>
        <fullName evidence="3">Acetyl-CoA carboxylase biotin carboxyl carrier protein subunit</fullName>
    </recommendedName>
</protein>
<dbReference type="AlphaFoldDB" id="A0A6M1S3B9"/>
<accession>A0A6M1S3B9</accession>
<name>A0A6M1S3B9_9HYPH</name>
<gene>
    <name evidence="1" type="ORF">G6N76_13760</name>
</gene>
<comment type="caution">
    <text evidence="1">The sequence shown here is derived from an EMBL/GenBank/DDBJ whole genome shotgun (WGS) entry which is preliminary data.</text>
</comment>
<dbReference type="RefSeq" id="WP_163903171.1">
    <property type="nucleotide sequence ID" value="NZ_CP048427.1"/>
</dbReference>
<evidence type="ECO:0000313" key="1">
    <source>
        <dbReference type="EMBL" id="NGO64731.1"/>
    </source>
</evidence>
<evidence type="ECO:0000313" key="2">
    <source>
        <dbReference type="Proteomes" id="UP000477849"/>
    </source>
</evidence>
<keyword evidence="2" id="KW-1185">Reference proteome</keyword>
<dbReference type="Proteomes" id="UP000477849">
    <property type="component" value="Unassembled WGS sequence"/>
</dbReference>
<proteinExistence type="predicted"/>
<reference evidence="1 2" key="1">
    <citation type="submission" date="2020-02" db="EMBL/GenBank/DDBJ databases">
        <title>Genome sequence of the type strain CCBAU10050 of Rhizobium daejeonense.</title>
        <authorList>
            <person name="Gao J."/>
            <person name="Sun J."/>
        </authorList>
    </citation>
    <scope>NUCLEOTIDE SEQUENCE [LARGE SCALE GENOMIC DNA]</scope>
    <source>
        <strain evidence="1 2">CCBAU10050</strain>
    </source>
</reference>
<evidence type="ECO:0008006" key="3">
    <source>
        <dbReference type="Google" id="ProtNLM"/>
    </source>
</evidence>
<dbReference type="EMBL" id="JAAKZH010000004">
    <property type="protein sequence ID" value="NGO64731.1"/>
    <property type="molecule type" value="Genomic_DNA"/>
</dbReference>